<sequence length="103" mass="11196">MAFLDKLGQVANKVGEVAGDTFDYSKAKGKAVLEKGKIKDIKEAIGDYVYEAVSAGDGNIDMDRIRAFCVEIDEHKANIEELQTEAQESSDSLFDTFGGKDGE</sequence>
<dbReference type="AlphaFoldDB" id="A0A9D1I6X8"/>
<evidence type="ECO:0000313" key="3">
    <source>
        <dbReference type="Proteomes" id="UP000824091"/>
    </source>
</evidence>
<proteinExistence type="predicted"/>
<feature type="region of interest" description="Disordered" evidence="1">
    <location>
        <begin position="82"/>
        <end position="103"/>
    </location>
</feature>
<reference evidence="2" key="1">
    <citation type="submission" date="2020-10" db="EMBL/GenBank/DDBJ databases">
        <authorList>
            <person name="Gilroy R."/>
        </authorList>
    </citation>
    <scope>NUCLEOTIDE SEQUENCE</scope>
    <source>
        <strain evidence="2">11300</strain>
    </source>
</reference>
<dbReference type="Proteomes" id="UP000824091">
    <property type="component" value="Unassembled WGS sequence"/>
</dbReference>
<protein>
    <submittedName>
        <fullName evidence="2">Uncharacterized protein</fullName>
    </submittedName>
</protein>
<dbReference type="EMBL" id="DVMO01000103">
    <property type="protein sequence ID" value="HIU28105.1"/>
    <property type="molecule type" value="Genomic_DNA"/>
</dbReference>
<evidence type="ECO:0000256" key="1">
    <source>
        <dbReference type="SAM" id="MobiDB-lite"/>
    </source>
</evidence>
<evidence type="ECO:0000313" key="2">
    <source>
        <dbReference type="EMBL" id="HIU28105.1"/>
    </source>
</evidence>
<feature type="compositionally biased region" description="Polar residues" evidence="1">
    <location>
        <begin position="84"/>
        <end position="93"/>
    </location>
</feature>
<comment type="caution">
    <text evidence="2">The sequence shown here is derived from an EMBL/GenBank/DDBJ whole genome shotgun (WGS) entry which is preliminary data.</text>
</comment>
<gene>
    <name evidence="2" type="ORF">IAD16_06995</name>
</gene>
<accession>A0A9D1I6X8</accession>
<organism evidence="2 3">
    <name type="scientific">Candidatus Fimisoma avicola</name>
    <dbReference type="NCBI Taxonomy" id="2840826"/>
    <lineage>
        <taxon>Bacteria</taxon>
        <taxon>Bacillati</taxon>
        <taxon>Bacillota</taxon>
        <taxon>Clostridia</taxon>
        <taxon>Eubacteriales</taxon>
        <taxon>Candidatus Fimisoma</taxon>
    </lineage>
</organism>
<reference evidence="2" key="2">
    <citation type="journal article" date="2021" name="PeerJ">
        <title>Extensive microbial diversity within the chicken gut microbiome revealed by metagenomics and culture.</title>
        <authorList>
            <person name="Gilroy R."/>
            <person name="Ravi A."/>
            <person name="Getino M."/>
            <person name="Pursley I."/>
            <person name="Horton D.L."/>
            <person name="Alikhan N.F."/>
            <person name="Baker D."/>
            <person name="Gharbi K."/>
            <person name="Hall N."/>
            <person name="Watson M."/>
            <person name="Adriaenssens E.M."/>
            <person name="Foster-Nyarko E."/>
            <person name="Jarju S."/>
            <person name="Secka A."/>
            <person name="Antonio M."/>
            <person name="Oren A."/>
            <person name="Chaudhuri R.R."/>
            <person name="La Ragione R."/>
            <person name="Hildebrand F."/>
            <person name="Pallen M.J."/>
        </authorList>
    </citation>
    <scope>NUCLEOTIDE SEQUENCE</scope>
    <source>
        <strain evidence="2">11300</strain>
    </source>
</reference>
<name>A0A9D1I6X8_9FIRM</name>